<evidence type="ECO:0000313" key="2">
    <source>
        <dbReference type="Proteomes" id="UP000657931"/>
    </source>
</evidence>
<evidence type="ECO:0008006" key="3">
    <source>
        <dbReference type="Google" id="ProtNLM"/>
    </source>
</evidence>
<protein>
    <recommendedName>
        <fullName evidence="3">Phage protein</fullName>
    </recommendedName>
</protein>
<evidence type="ECO:0000313" key="1">
    <source>
        <dbReference type="EMBL" id="MBD7937155.1"/>
    </source>
</evidence>
<organism evidence="1 2">
    <name type="scientific">Cytobacillus stercorigallinarum</name>
    <dbReference type="NCBI Taxonomy" id="2762240"/>
    <lineage>
        <taxon>Bacteria</taxon>
        <taxon>Bacillati</taxon>
        <taxon>Bacillota</taxon>
        <taxon>Bacilli</taxon>
        <taxon>Bacillales</taxon>
        <taxon>Bacillaceae</taxon>
        <taxon>Cytobacillus</taxon>
    </lineage>
</organism>
<dbReference type="EMBL" id="JACSQT010000003">
    <property type="protein sequence ID" value="MBD7937155.1"/>
    <property type="molecule type" value="Genomic_DNA"/>
</dbReference>
<name>A0ABR8QNP1_9BACI</name>
<reference evidence="1 2" key="1">
    <citation type="submission" date="2020-08" db="EMBL/GenBank/DDBJ databases">
        <title>A Genomic Blueprint of the Chicken Gut Microbiome.</title>
        <authorList>
            <person name="Gilroy R."/>
            <person name="Ravi A."/>
            <person name="Getino M."/>
            <person name="Pursley I."/>
            <person name="Horton D.L."/>
            <person name="Alikhan N.-F."/>
            <person name="Baker D."/>
            <person name="Gharbi K."/>
            <person name="Hall N."/>
            <person name="Watson M."/>
            <person name="Adriaenssens E.M."/>
            <person name="Foster-Nyarko E."/>
            <person name="Jarju S."/>
            <person name="Secka A."/>
            <person name="Antonio M."/>
            <person name="Oren A."/>
            <person name="Chaudhuri R."/>
            <person name="La Ragione R.M."/>
            <person name="Hildebrand F."/>
            <person name="Pallen M.J."/>
        </authorList>
    </citation>
    <scope>NUCLEOTIDE SEQUENCE [LARGE SCALE GENOMIC DNA]</scope>
    <source>
        <strain evidence="1 2">Sa5YUA1</strain>
    </source>
</reference>
<dbReference type="Proteomes" id="UP000657931">
    <property type="component" value="Unassembled WGS sequence"/>
</dbReference>
<accession>A0ABR8QNP1</accession>
<dbReference type="RefSeq" id="WP_191813113.1">
    <property type="nucleotide sequence ID" value="NZ_JACSQT010000003.1"/>
</dbReference>
<keyword evidence="2" id="KW-1185">Reference proteome</keyword>
<gene>
    <name evidence="1" type="ORF">H9655_08935</name>
</gene>
<comment type="caution">
    <text evidence="1">The sequence shown here is derived from an EMBL/GenBank/DDBJ whole genome shotgun (WGS) entry which is preliminary data.</text>
</comment>
<sequence>MAIPWDKRIYALYKGEENITDGTIIEIAERTGKTVKSLRWMTYDAYKERCKKSKNIIELVPIDD</sequence>
<proteinExistence type="predicted"/>